<reference evidence="1" key="1">
    <citation type="submission" date="2021-06" db="EMBL/GenBank/DDBJ databases">
        <authorList>
            <person name="Kallberg Y."/>
            <person name="Tangrot J."/>
            <person name="Rosling A."/>
        </authorList>
    </citation>
    <scope>NUCLEOTIDE SEQUENCE</scope>
    <source>
        <strain evidence="1">CL356</strain>
    </source>
</reference>
<dbReference type="EMBL" id="CAJVPT010011931">
    <property type="protein sequence ID" value="CAG8583173.1"/>
    <property type="molecule type" value="Genomic_DNA"/>
</dbReference>
<name>A0ACA9MH64_9GLOM</name>
<proteinExistence type="predicted"/>
<protein>
    <submittedName>
        <fullName evidence="1">7161_t:CDS:1</fullName>
    </submittedName>
</protein>
<accession>A0ACA9MH64</accession>
<keyword evidence="2" id="KW-1185">Reference proteome</keyword>
<evidence type="ECO:0000313" key="2">
    <source>
        <dbReference type="Proteomes" id="UP000789525"/>
    </source>
</evidence>
<dbReference type="Proteomes" id="UP000789525">
    <property type="component" value="Unassembled WGS sequence"/>
</dbReference>
<comment type="caution">
    <text evidence="1">The sequence shown here is derived from an EMBL/GenBank/DDBJ whole genome shotgun (WGS) entry which is preliminary data.</text>
</comment>
<sequence length="1178" mass="131970">MSGAVQDKLSPNHIFRFLMPDMKIKPSFLKSILLKRKKKKQSKASSAASSASNLTTPMCETPIVASEAPTDTVEISPAPSVAVEEASETASTKVSEESEGEKLQKKLNENHQKLLKWLDPIITVVQLGKEAGEAHSTVAPLKAACGITLVALNSVRSTLEHHYTFLETEQKKVEKASDSDFGNIDDPTFKKALETYVDEAHRLYGAKPKTWVKQAGKAQSEAETIQDLTDELNRGWELLRARVLFSVRDVLNRAESHIIQMSEGVMEGTRVQLLAQISTWADDADSPQIFWLCDQPGSGKSTVAAHMANVWKKDRLAARFFFCPDQQETRRVDRFVATIAKQIYGSHRRSAQYLVTALDKVRDLSGPSFADAFKVLVSDLVEFLSKAPAGVSGASESSNVQMPPLLLVIDSIDQCEEWDRRWLLDALTHYLPSKSALKVLVTSTSLPDIKKAFDDPTLVHLCQDVLTFPPSDGQDDIAFYIRNRLNKLRREDHDLVVKYAHNLFQRAFVACTHLEKTFNTPAILAKLGAMDKDDSFRPMYQATIEAALPDEDSLIAMKQVLQGIALPYRPVSPAVIESFFRPPEEAGYVPDYVSRLLTSLRSVVFHSPKELYRPIHILHPTFTEFLKTIDRDEKFSIIPWAGHANIARVCIELLQSLPSNPPNPPSLRPSSTFEPLLPSSLPPSVASVLNDNRHATLRYGIAFWTRHAAEGLLDDELRLQLVPLFQSKTLDWIYHAAQLRELSECIEGMQLLKKKLETQQRLSYAPEALSWSNDIIEFLQDHMKMLEECPSETYRSALLFLSPTSSIFRTYRATLLRYLPTQLYDDRVLNSSLQSPLTSLQFSPNGRFVVSVSSDGQGHLWDAHNSALIQKLGHHENTAISCMAWSNNSRLLAMGSSEGNVYVWELSVHGPLNNRPMVLEADSIVIKCLAFSASRSLLVCGGEDGSLVLWKLENQRWTMQLHWGTGSAIKTLSLTHTGDRLVCLDESGFLRLYNLENLDTLTEVVLTSRGRSDGPSYLSFSTDGRTLAVYVDGTLSVLDVLNDMKQFMSLQGHACSPYFATRNGLEYLYWDRWILDFNRISRDDLVQEENGIDYLVTASSDPIRVPLVYLEENMTTVRAYRAEDPLMAVPSSWRVRCWAAFQQRIAFGLENGQVAIMDVEQDELDGASIYSTASEGAV</sequence>
<organism evidence="1 2">
    <name type="scientific">Acaulospora colombiana</name>
    <dbReference type="NCBI Taxonomy" id="27376"/>
    <lineage>
        <taxon>Eukaryota</taxon>
        <taxon>Fungi</taxon>
        <taxon>Fungi incertae sedis</taxon>
        <taxon>Mucoromycota</taxon>
        <taxon>Glomeromycotina</taxon>
        <taxon>Glomeromycetes</taxon>
        <taxon>Diversisporales</taxon>
        <taxon>Acaulosporaceae</taxon>
        <taxon>Acaulospora</taxon>
    </lineage>
</organism>
<gene>
    <name evidence="1" type="ORF">ACOLOM_LOCUS6039</name>
</gene>
<evidence type="ECO:0000313" key="1">
    <source>
        <dbReference type="EMBL" id="CAG8583173.1"/>
    </source>
</evidence>